<dbReference type="GO" id="GO:0016757">
    <property type="term" value="F:glycosyltransferase activity"/>
    <property type="evidence" value="ECO:0007669"/>
    <property type="project" value="UniProtKB-KW"/>
</dbReference>
<feature type="transmembrane region" description="Helical" evidence="4">
    <location>
        <begin position="32"/>
        <end position="55"/>
    </location>
</feature>
<gene>
    <name evidence="6" type="ORF">TSACC_369</name>
</gene>
<keyword evidence="4" id="KW-0812">Transmembrane</keyword>
<sequence length="460" mass="51306">MRVLPFRLLFGFVLLLLVGTLAAVFFSRHEWAWAIGILFLTYDAVLLTAITTLAWRGVVRSEAPKTCHVSPPELAVLVPCRNEKSVISACLDALIPQMRTGETIWVIDDGSTDGTVSFLTERYGVVMDGHFGESSILPILRVWTKPSSGKANSLNELIPRCGGEVIVTIDADTVPTRDSLKAIREEFRDPEMAAACGVLIPSCRGGLLARAFEYFQRSEYMRAYLWRLAWSRIDAMEMVSGAFGAYRREVIEKVGFFDPSSWVEDYELIFRIYREAGDSGKKWRIGVIGTAQAVTDAPATVSLFWKQRSRWFGGFLATLFGNQDMVANPRYGAMGGVLLPAKTVDTLLPFFSAGAQLTFIVLLLDSPHVAWGLVGFIAAKLVFDLCLQSLSFFLYARWLRRPVTPDWAFRIISASLLEPFFFQPLRYSGAILGWVALLRNRMTWAPQRAAGTELPDAEQG</sequence>
<organism evidence="6 7">
    <name type="scientific">Terrimicrobium sacchariphilum</name>
    <dbReference type="NCBI Taxonomy" id="690879"/>
    <lineage>
        <taxon>Bacteria</taxon>
        <taxon>Pseudomonadati</taxon>
        <taxon>Verrucomicrobiota</taxon>
        <taxon>Terrimicrobiia</taxon>
        <taxon>Terrimicrobiales</taxon>
        <taxon>Terrimicrobiaceae</taxon>
        <taxon>Terrimicrobium</taxon>
    </lineage>
</organism>
<proteinExistence type="inferred from homology"/>
<reference evidence="7" key="1">
    <citation type="journal article" date="2017" name="Genome Announc.">
        <title>Draft Genome Sequence of Terrimicrobium sacchariphilum NM-5T, a Facultative Anaerobic Soil Bacterium of the Class Spartobacteria.</title>
        <authorList>
            <person name="Qiu Y.L."/>
            <person name="Tourlousse D.M."/>
            <person name="Matsuura N."/>
            <person name="Ohashi A."/>
            <person name="Sekiguchi Y."/>
        </authorList>
    </citation>
    <scope>NUCLEOTIDE SEQUENCE [LARGE SCALE GENOMIC DNA]</scope>
    <source>
        <strain evidence="7">NM-5</strain>
    </source>
</reference>
<keyword evidence="3 6" id="KW-0808">Transferase</keyword>
<evidence type="ECO:0000259" key="5">
    <source>
        <dbReference type="Pfam" id="PF13632"/>
    </source>
</evidence>
<comment type="caution">
    <text evidence="6">The sequence shown here is derived from an EMBL/GenBank/DDBJ whole genome shotgun (WGS) entry which is preliminary data.</text>
</comment>
<comment type="similarity">
    <text evidence="1">Belongs to the glycosyltransferase 2 family.</text>
</comment>
<dbReference type="CDD" id="cd06423">
    <property type="entry name" value="CESA_like"/>
    <property type="match status" value="1"/>
</dbReference>
<evidence type="ECO:0000313" key="6">
    <source>
        <dbReference type="EMBL" id="GAT35009.1"/>
    </source>
</evidence>
<keyword evidence="4" id="KW-0472">Membrane</keyword>
<dbReference type="InterPro" id="IPR001173">
    <property type="entry name" value="Glyco_trans_2-like"/>
</dbReference>
<accession>A0A146GBM3</accession>
<keyword evidence="2" id="KW-0328">Glycosyltransferase</keyword>
<evidence type="ECO:0000256" key="1">
    <source>
        <dbReference type="ARBA" id="ARBA00006739"/>
    </source>
</evidence>
<evidence type="ECO:0000256" key="3">
    <source>
        <dbReference type="ARBA" id="ARBA00022679"/>
    </source>
</evidence>
<evidence type="ECO:0000313" key="7">
    <source>
        <dbReference type="Proteomes" id="UP000076023"/>
    </source>
</evidence>
<evidence type="ECO:0000256" key="4">
    <source>
        <dbReference type="SAM" id="Phobius"/>
    </source>
</evidence>
<dbReference type="OrthoDB" id="9766299at2"/>
<protein>
    <submittedName>
        <fullName evidence="6">Glycosyltransferase</fullName>
    </submittedName>
</protein>
<dbReference type="InParanoid" id="A0A146GBM3"/>
<dbReference type="InterPro" id="IPR029044">
    <property type="entry name" value="Nucleotide-diphossugar_trans"/>
</dbReference>
<feature type="domain" description="Glycosyltransferase 2-like" evidence="5">
    <location>
        <begin position="165"/>
        <end position="395"/>
    </location>
</feature>
<keyword evidence="4" id="KW-1133">Transmembrane helix</keyword>
<dbReference type="PANTHER" id="PTHR43630">
    <property type="entry name" value="POLY-BETA-1,6-N-ACETYL-D-GLUCOSAMINE SYNTHASE"/>
    <property type="match status" value="1"/>
</dbReference>
<dbReference type="EMBL" id="BDCO01000003">
    <property type="protein sequence ID" value="GAT35009.1"/>
    <property type="molecule type" value="Genomic_DNA"/>
</dbReference>
<dbReference type="STRING" id="690879.TSACC_369"/>
<dbReference type="Proteomes" id="UP000076023">
    <property type="component" value="Unassembled WGS sequence"/>
</dbReference>
<dbReference type="Gene3D" id="3.90.550.10">
    <property type="entry name" value="Spore Coat Polysaccharide Biosynthesis Protein SpsA, Chain A"/>
    <property type="match status" value="1"/>
</dbReference>
<dbReference type="RefSeq" id="WP_075080870.1">
    <property type="nucleotide sequence ID" value="NZ_BDCO01000003.1"/>
</dbReference>
<dbReference type="SUPFAM" id="SSF53448">
    <property type="entry name" value="Nucleotide-diphospho-sugar transferases"/>
    <property type="match status" value="1"/>
</dbReference>
<name>A0A146GBM3_TERSA</name>
<keyword evidence="7" id="KW-1185">Reference proteome</keyword>
<dbReference type="Pfam" id="PF13632">
    <property type="entry name" value="Glyco_trans_2_3"/>
    <property type="match status" value="1"/>
</dbReference>
<dbReference type="PANTHER" id="PTHR43630:SF1">
    <property type="entry name" value="POLY-BETA-1,6-N-ACETYL-D-GLUCOSAMINE SYNTHASE"/>
    <property type="match status" value="1"/>
</dbReference>
<dbReference type="AlphaFoldDB" id="A0A146GBM3"/>
<evidence type="ECO:0000256" key="2">
    <source>
        <dbReference type="ARBA" id="ARBA00022676"/>
    </source>
</evidence>